<keyword evidence="1" id="KW-0812">Transmembrane</keyword>
<accession>A0A1S3UUD9</accession>
<dbReference type="RefSeq" id="XP_014509708.1">
    <property type="nucleotide sequence ID" value="XM_014654222.2"/>
</dbReference>
<name>A0A1S3UUD9_VIGRR</name>
<evidence type="ECO:0000256" key="1">
    <source>
        <dbReference type="SAM" id="Phobius"/>
    </source>
</evidence>
<feature type="transmembrane region" description="Helical" evidence="1">
    <location>
        <begin position="70"/>
        <end position="88"/>
    </location>
</feature>
<dbReference type="PANTHER" id="PTHR33829">
    <property type="entry name" value="OSJNBA0044M19.10 PROTEIN"/>
    <property type="match status" value="1"/>
</dbReference>
<evidence type="ECO:0000259" key="2">
    <source>
        <dbReference type="Pfam" id="PF24867"/>
    </source>
</evidence>
<gene>
    <name evidence="4" type="primary">LOC106768857</name>
</gene>
<dbReference type="Pfam" id="PF24867">
    <property type="entry name" value="DUF7733"/>
    <property type="match status" value="1"/>
</dbReference>
<sequence>MSGGVSSTASDINLPKEKEIDYKEEEDIAPKTFNKSTPQNKVGFLSFTQLNSLAVVIILSASGMVSPEDFAFVFFSLFYMYFIAKVAFPFLNPSKDPQVFNPQSKLLQLYALTGATIGLFIPIAYILEGVFEGDKEGIKAATPHVFLLASQVFMEGVASSQKFSAPIRALVPAFYNSRRIFTIVDWVRSEVYKMNQEHSGSAWRVTIGRALAMTNMAFWSFNLFGFMLPFYVPKVLKTYYSENNEKHQ</sequence>
<reference evidence="4" key="2">
    <citation type="submission" date="2025-08" db="UniProtKB">
        <authorList>
            <consortium name="RefSeq"/>
        </authorList>
    </citation>
    <scope>IDENTIFICATION</scope>
    <source>
        <tissue evidence="4">Leaf</tissue>
    </source>
</reference>
<feature type="transmembrane region" description="Helical" evidence="1">
    <location>
        <begin position="42"/>
        <end position="64"/>
    </location>
</feature>
<reference evidence="3" key="1">
    <citation type="journal article" date="2014" name="Nat. Commun.">
        <title>Genome sequence of mungbean and insights into evolution within Vigna species.</title>
        <authorList>
            <person name="Kang Y.J."/>
            <person name="Kim S.K."/>
            <person name="Kim M.Y."/>
            <person name="Lestari P."/>
            <person name="Kim K.H."/>
            <person name="Ha B.K."/>
            <person name="Jun T.H."/>
            <person name="Hwang W.J."/>
            <person name="Lee T."/>
            <person name="Lee J."/>
            <person name="Shim S."/>
            <person name="Yoon M.Y."/>
            <person name="Jang Y.E."/>
            <person name="Han K.S."/>
            <person name="Taeprayoon P."/>
            <person name="Yoon N."/>
            <person name="Somta P."/>
            <person name="Tanya P."/>
            <person name="Kim K.S."/>
            <person name="Gwag J.G."/>
            <person name="Moon J.K."/>
            <person name="Lee Y.H."/>
            <person name="Park B.S."/>
            <person name="Bombarely A."/>
            <person name="Doyle J.J."/>
            <person name="Jackson S.A."/>
            <person name="Schafleitner R."/>
            <person name="Srinives P."/>
            <person name="Varshney R.K."/>
            <person name="Lee S.H."/>
        </authorList>
    </citation>
    <scope>NUCLEOTIDE SEQUENCE [LARGE SCALE GENOMIC DNA]</scope>
    <source>
        <strain evidence="3">cv. VC1973A</strain>
    </source>
</reference>
<dbReference type="OrthoDB" id="1906194at2759"/>
<feature type="transmembrane region" description="Helical" evidence="1">
    <location>
        <begin position="210"/>
        <end position="232"/>
    </location>
</feature>
<dbReference type="KEGG" id="vra:106768857"/>
<dbReference type="Proteomes" id="UP000087766">
    <property type="component" value="Chromosome 1"/>
</dbReference>
<evidence type="ECO:0000313" key="4">
    <source>
        <dbReference type="RefSeq" id="XP_014509708.1"/>
    </source>
</evidence>
<protein>
    <submittedName>
        <fullName evidence="4">Uncharacterized protein LOC106768857</fullName>
    </submittedName>
</protein>
<keyword evidence="1" id="KW-1133">Transmembrane helix</keyword>
<dbReference type="InterPro" id="IPR056635">
    <property type="entry name" value="DUF7733"/>
</dbReference>
<dbReference type="AlphaFoldDB" id="A0A1S3UUD9"/>
<keyword evidence="3" id="KW-1185">Reference proteome</keyword>
<feature type="transmembrane region" description="Helical" evidence="1">
    <location>
        <begin position="109"/>
        <end position="127"/>
    </location>
</feature>
<dbReference type="Gramene" id="Vradi01g14150.1">
    <property type="protein sequence ID" value="Vradi01g14150.1"/>
    <property type="gene ID" value="Vradi01g14150"/>
</dbReference>
<evidence type="ECO:0000313" key="3">
    <source>
        <dbReference type="Proteomes" id="UP000087766"/>
    </source>
</evidence>
<dbReference type="GeneID" id="106768857"/>
<proteinExistence type="predicted"/>
<organism evidence="3 4">
    <name type="scientific">Vigna radiata var. radiata</name>
    <name type="common">Mung bean</name>
    <name type="synonym">Phaseolus aureus</name>
    <dbReference type="NCBI Taxonomy" id="3916"/>
    <lineage>
        <taxon>Eukaryota</taxon>
        <taxon>Viridiplantae</taxon>
        <taxon>Streptophyta</taxon>
        <taxon>Embryophyta</taxon>
        <taxon>Tracheophyta</taxon>
        <taxon>Spermatophyta</taxon>
        <taxon>Magnoliopsida</taxon>
        <taxon>eudicotyledons</taxon>
        <taxon>Gunneridae</taxon>
        <taxon>Pentapetalae</taxon>
        <taxon>rosids</taxon>
        <taxon>fabids</taxon>
        <taxon>Fabales</taxon>
        <taxon>Fabaceae</taxon>
        <taxon>Papilionoideae</taxon>
        <taxon>50 kb inversion clade</taxon>
        <taxon>NPAAA clade</taxon>
        <taxon>indigoferoid/millettioid clade</taxon>
        <taxon>Phaseoleae</taxon>
        <taxon>Vigna</taxon>
    </lineage>
</organism>
<dbReference type="STRING" id="3916.A0A1S3UUD9"/>
<keyword evidence="1" id="KW-0472">Membrane</keyword>
<feature type="domain" description="DUF7733" evidence="2">
    <location>
        <begin position="46"/>
        <end position="240"/>
    </location>
</feature>
<dbReference type="PANTHER" id="PTHR33829:SF1">
    <property type="entry name" value="TRANSMEMBRANE PROTEIN"/>
    <property type="match status" value="1"/>
</dbReference>